<evidence type="ECO:0000256" key="8">
    <source>
        <dbReference type="SAM" id="MobiDB-lite"/>
    </source>
</evidence>
<evidence type="ECO:0008006" key="11">
    <source>
        <dbReference type="Google" id="ProtNLM"/>
    </source>
</evidence>
<dbReference type="OrthoDB" id="9942562at2759"/>
<evidence type="ECO:0000256" key="5">
    <source>
        <dbReference type="ARBA" id="ARBA00023136"/>
    </source>
</evidence>
<organism evidence="9 10">
    <name type="scientific">Dissostichus mawsoni</name>
    <name type="common">Antarctic cod</name>
    <dbReference type="NCBI Taxonomy" id="36200"/>
    <lineage>
        <taxon>Eukaryota</taxon>
        <taxon>Metazoa</taxon>
        <taxon>Chordata</taxon>
        <taxon>Craniata</taxon>
        <taxon>Vertebrata</taxon>
        <taxon>Euteleostomi</taxon>
        <taxon>Actinopterygii</taxon>
        <taxon>Neopterygii</taxon>
        <taxon>Teleostei</taxon>
        <taxon>Neoteleostei</taxon>
        <taxon>Acanthomorphata</taxon>
        <taxon>Eupercaria</taxon>
        <taxon>Perciformes</taxon>
        <taxon>Notothenioidei</taxon>
        <taxon>Nototheniidae</taxon>
        <taxon>Dissostichus</taxon>
    </lineage>
</organism>
<evidence type="ECO:0000256" key="1">
    <source>
        <dbReference type="ARBA" id="ARBA00004193"/>
    </source>
</evidence>
<dbReference type="PANTHER" id="PTHR17601:SF7">
    <property type="entry name" value="RAFTLIN ISOFORM X1"/>
    <property type="match status" value="1"/>
</dbReference>
<keyword evidence="7" id="KW-0449">Lipoprotein</keyword>
<feature type="region of interest" description="Disordered" evidence="8">
    <location>
        <begin position="393"/>
        <end position="457"/>
    </location>
</feature>
<evidence type="ECO:0000256" key="7">
    <source>
        <dbReference type="ARBA" id="ARBA00023288"/>
    </source>
</evidence>
<gene>
    <name evidence="9" type="ORF">F7725_024928</name>
</gene>
<proteinExistence type="inferred from homology"/>
<evidence type="ECO:0000313" key="10">
    <source>
        <dbReference type="Proteomes" id="UP000518266"/>
    </source>
</evidence>
<feature type="compositionally biased region" description="Low complexity" evidence="8">
    <location>
        <begin position="890"/>
        <end position="899"/>
    </location>
</feature>
<evidence type="ECO:0000256" key="4">
    <source>
        <dbReference type="ARBA" id="ARBA00022707"/>
    </source>
</evidence>
<protein>
    <recommendedName>
        <fullName evidence="11">Raftlin</fullName>
    </recommendedName>
</protein>
<evidence type="ECO:0000256" key="6">
    <source>
        <dbReference type="ARBA" id="ARBA00023139"/>
    </source>
</evidence>
<reference evidence="9 10" key="1">
    <citation type="submission" date="2020-03" db="EMBL/GenBank/DDBJ databases">
        <title>Dissostichus mawsoni Genome sequencing and assembly.</title>
        <authorList>
            <person name="Park H."/>
        </authorList>
    </citation>
    <scope>NUCLEOTIDE SEQUENCE [LARGE SCALE GENOMIC DNA]</scope>
    <source>
        <strain evidence="9">DM0001</strain>
        <tissue evidence="9">Muscle</tissue>
    </source>
</reference>
<evidence type="ECO:0000256" key="3">
    <source>
        <dbReference type="ARBA" id="ARBA00022475"/>
    </source>
</evidence>
<keyword evidence="10" id="KW-1185">Reference proteome</keyword>
<evidence type="ECO:0000256" key="2">
    <source>
        <dbReference type="ARBA" id="ARBA00006390"/>
    </source>
</evidence>
<feature type="compositionally biased region" description="Basic and acidic residues" evidence="8">
    <location>
        <begin position="435"/>
        <end position="457"/>
    </location>
</feature>
<keyword evidence="3" id="KW-1003">Cell membrane</keyword>
<feature type="compositionally biased region" description="Low complexity" evidence="8">
    <location>
        <begin position="554"/>
        <end position="564"/>
    </location>
</feature>
<name>A0A7J5X9N7_DISMA</name>
<feature type="region of interest" description="Disordered" evidence="8">
    <location>
        <begin position="541"/>
        <end position="606"/>
    </location>
</feature>
<accession>A0A7J5X9N7</accession>
<feature type="region of interest" description="Disordered" evidence="8">
    <location>
        <begin position="849"/>
        <end position="915"/>
    </location>
</feature>
<keyword evidence="5" id="KW-0472">Membrane</keyword>
<sequence length="915" mass="102536">MKLSNGYVLPEGKLTPNALFVGGIDMKVRSSAASSVHITWMKRNCENYLEDMVLLRKYGFVYFNEDVNIQTIIEQPISYGGRKLKLGPAIMKERSARSMPPSPVGPAPWMSPPQYFCCSCCSPMGGGMPQPSPIVSGGSPYDVLLPQLWRVMIPQMPINYAQNPYAYQSGGATGLPRGLCSACDHPTAPPTYTPVRRLDMGCRLPKLRKAEERRSPGNIYSTLRRPQVETKVGVAYTYHFLDFLLGKEEVPVSSVLCLSSVRELPVQVRELYAQGFVLVAVHPFVHPCGPRNAHIQRQLHRAVLVRETPSSEKSQLRWSRQRLETDVCVASHQAADPEVIQSYVKRRDMNNQSDHKLPERVRDKKPGAAPGRQSDRLIQDVAEQGVMFVGFLQQPGGGPSYSGNWDPEDLSSLHSSPSPIHRHPFSAKNSPTDPTEPHHNEPGLDHEGVENHTQDDETRDVIPLKPIQSLELDQEEASGQIFNESLESRNQHLSGVDTVLKRSNQNPAEAQVKPLCPSPPEAAGIIRQQRGHLPDLQESTEKHLDLSNQTDRQSSSSCSWPSSPELDRGTERKSSCTEGQSRATTHNNNHIRIKGSEKDENAATPQRRVELNTSLRFYSLRVPLQVQKEAGLITDVDTNWLDHMTQHFTSGAHLIDGFFQLEDNNDNGVSSVDSVFIFQSSAEDATHTSYDAIVVEQSCGEDRLHPLLQSLAPYGWRLIDGSLSTKQILFLQRPVLQRKRKDFKGSQQGEEEIYRGNGRERENMSPLMETEMDRLRRNSKEEEEEEEEGRKSRGSVRSEGGKEREEDTHHQRGFWFLSGSRASVEEQEEETDVDEIKLSELEESVRWTDVCRRSDGGVKEEGKTEERIKQQLFSGQPAAERPGGGKLEAEAPGCEGPEPGDSHLYLGSHKRTEFS</sequence>
<feature type="compositionally biased region" description="Basic and acidic residues" evidence="8">
    <location>
        <begin position="799"/>
        <end position="810"/>
    </location>
</feature>
<dbReference type="AlphaFoldDB" id="A0A7J5X9N7"/>
<comment type="subcellular location">
    <subcellularLocation>
        <location evidence="1">Cell membrane</location>
        <topology evidence="1">Lipid-anchor</topology>
    </subcellularLocation>
</comment>
<evidence type="ECO:0000313" key="9">
    <source>
        <dbReference type="EMBL" id="KAF3833724.1"/>
    </source>
</evidence>
<feature type="compositionally biased region" description="Basic and acidic residues" evidence="8">
    <location>
        <begin position="771"/>
        <end position="780"/>
    </location>
</feature>
<feature type="compositionally biased region" description="Basic and acidic residues" evidence="8">
    <location>
        <begin position="565"/>
        <end position="575"/>
    </location>
</feature>
<comment type="caution">
    <text evidence="9">The sequence shown here is derived from an EMBL/GenBank/DDBJ whole genome shotgun (WGS) entry which is preliminary data.</text>
</comment>
<dbReference type="Proteomes" id="UP000518266">
    <property type="component" value="Unassembled WGS sequence"/>
</dbReference>
<feature type="region of interest" description="Disordered" evidence="8">
    <location>
        <begin position="346"/>
        <end position="374"/>
    </location>
</feature>
<dbReference type="EMBL" id="JAAKFY010000026">
    <property type="protein sequence ID" value="KAF3833724.1"/>
    <property type="molecule type" value="Genomic_DNA"/>
</dbReference>
<feature type="compositionally biased region" description="Basic and acidic residues" evidence="8">
    <location>
        <begin position="752"/>
        <end position="763"/>
    </location>
</feature>
<dbReference type="PANTHER" id="PTHR17601">
    <property type="entry name" value="RAFTLIN-RELATED"/>
    <property type="match status" value="1"/>
</dbReference>
<dbReference type="InterPro" id="IPR028169">
    <property type="entry name" value="Raftlin"/>
</dbReference>
<dbReference type="GO" id="GO:0005886">
    <property type="term" value="C:plasma membrane"/>
    <property type="evidence" value="ECO:0007669"/>
    <property type="project" value="UniProtKB-SubCell"/>
</dbReference>
<feature type="region of interest" description="Disordered" evidence="8">
    <location>
        <begin position="740"/>
        <end position="814"/>
    </location>
</feature>
<feature type="compositionally biased region" description="Basic and acidic residues" evidence="8">
    <location>
        <begin position="849"/>
        <end position="869"/>
    </location>
</feature>
<feature type="compositionally biased region" description="Basic and acidic residues" evidence="8">
    <location>
        <begin position="346"/>
        <end position="366"/>
    </location>
</feature>
<feature type="compositionally biased region" description="Polar residues" evidence="8">
    <location>
        <begin position="576"/>
        <end position="590"/>
    </location>
</feature>
<dbReference type="Pfam" id="PF15250">
    <property type="entry name" value="Raftlin"/>
    <property type="match status" value="2"/>
</dbReference>
<comment type="similarity">
    <text evidence="2">Belongs to the raftlin family.</text>
</comment>
<keyword evidence="4" id="KW-0519">Myristate</keyword>
<keyword evidence="6" id="KW-0564">Palmitate</keyword>